<protein>
    <submittedName>
        <fullName evidence="3">Cellulose synthase operon protein YhjQ</fullName>
    </submittedName>
</protein>
<dbReference type="Gene3D" id="3.40.50.300">
    <property type="entry name" value="P-loop containing nucleotide triphosphate hydrolases"/>
    <property type="match status" value="1"/>
</dbReference>
<dbReference type="STRING" id="636.AAW15_00460"/>
<gene>
    <name evidence="3" type="primary">yhjQ</name>
    <name evidence="3" type="ORF">CRM76_04735</name>
</gene>
<reference evidence="4" key="1">
    <citation type="submission" date="2017-09" db="EMBL/GenBank/DDBJ databases">
        <title>FDA dAtabase for Regulatory Grade micrObial Sequences (FDA-ARGOS): Supporting development and validation of Infectious Disease Dx tests.</title>
        <authorList>
            <person name="Goldberg B."/>
            <person name="Campos J."/>
            <person name="Tallon L."/>
            <person name="Sadzewicz L."/>
            <person name="Ott S."/>
            <person name="Zhao X."/>
            <person name="Nagaraj S."/>
            <person name="Vavikolanu K."/>
            <person name="Aluvathingal J."/>
            <person name="Nadendla S."/>
            <person name="Geyer C."/>
            <person name="Sichtig H."/>
        </authorList>
    </citation>
    <scope>NUCLEOTIDE SEQUENCE [LARGE SCALE GENOMIC DNA]</scope>
    <source>
        <strain evidence="4">FDAARGOS_370</strain>
    </source>
</reference>
<dbReference type="PANTHER" id="PTHR43384:SF4">
    <property type="entry name" value="CELLULOSE BIOSYNTHESIS PROTEIN BCSQ-RELATED"/>
    <property type="match status" value="1"/>
</dbReference>
<evidence type="ECO:0000256" key="1">
    <source>
        <dbReference type="ARBA" id="ARBA00022741"/>
    </source>
</evidence>
<dbReference type="GO" id="GO:0009898">
    <property type="term" value="C:cytoplasmic side of plasma membrane"/>
    <property type="evidence" value="ECO:0007669"/>
    <property type="project" value="TreeGrafter"/>
</dbReference>
<dbReference type="AlphaFoldDB" id="A0A2A7TZ17"/>
<dbReference type="RefSeq" id="WP_005290805.1">
    <property type="nucleotide sequence ID" value="NZ_CABKPF010000079.1"/>
</dbReference>
<keyword evidence="2" id="KW-0067">ATP-binding</keyword>
<dbReference type="InterPro" id="IPR027417">
    <property type="entry name" value="P-loop_NTPase"/>
</dbReference>
<evidence type="ECO:0000256" key="2">
    <source>
        <dbReference type="ARBA" id="ARBA00022840"/>
    </source>
</evidence>
<dbReference type="SUPFAM" id="SSF52540">
    <property type="entry name" value="P-loop containing nucleoside triphosphate hydrolases"/>
    <property type="match status" value="1"/>
</dbReference>
<accession>A0A2A7TZ17</accession>
<dbReference type="Proteomes" id="UP000219788">
    <property type="component" value="Unassembled WGS sequence"/>
</dbReference>
<keyword evidence="1" id="KW-0547">Nucleotide-binding</keyword>
<proteinExistence type="predicted"/>
<organism evidence="3 4">
    <name type="scientific">Edwardsiella tarda</name>
    <dbReference type="NCBI Taxonomy" id="636"/>
    <lineage>
        <taxon>Bacteria</taxon>
        <taxon>Pseudomonadati</taxon>
        <taxon>Pseudomonadota</taxon>
        <taxon>Gammaproteobacteria</taxon>
        <taxon>Enterobacterales</taxon>
        <taxon>Hafniaceae</taxon>
        <taxon>Edwardsiella</taxon>
    </lineage>
</organism>
<dbReference type="NCBIfam" id="TIGR03371">
    <property type="entry name" value="cellulose_yhjQ"/>
    <property type="match status" value="1"/>
</dbReference>
<dbReference type="PANTHER" id="PTHR43384">
    <property type="entry name" value="SEPTUM SITE-DETERMINING PROTEIN MIND HOMOLOG, CHLOROPLASTIC-RELATED"/>
    <property type="match status" value="1"/>
</dbReference>
<evidence type="ECO:0000313" key="3">
    <source>
        <dbReference type="EMBL" id="PEH71294.1"/>
    </source>
</evidence>
<dbReference type="OrthoDB" id="5288747at2"/>
<dbReference type="GO" id="GO:0016887">
    <property type="term" value="F:ATP hydrolysis activity"/>
    <property type="evidence" value="ECO:0007669"/>
    <property type="project" value="TreeGrafter"/>
</dbReference>
<sequence>MTIVALQGLHGGVGTTSTAAALGWALHRLGKRVLVVDATPDDQLAMHFNLPLSERGGWASACLAGGAWQETAWRYAQGLDFLPFGAVAADQLPRLAASLHHSEGLSAFTLLRDAYDWIVLDIGSGEHALTRQMTAWSELLIVLALAEANCHLRLHRQALPRDAHLLITQLLPSSVLQEDIYLLWQQTLPALIPLVLHRDEAMAEAAASKQPVGEFAPHSLVAQEITSLAAWCLLQARAEPNQDPGGTTP</sequence>
<evidence type="ECO:0000313" key="4">
    <source>
        <dbReference type="Proteomes" id="UP000219788"/>
    </source>
</evidence>
<dbReference type="Pfam" id="PF06564">
    <property type="entry name" value="CBP_BcsQ"/>
    <property type="match status" value="1"/>
</dbReference>
<dbReference type="EMBL" id="PDDV01000013">
    <property type="protein sequence ID" value="PEH71294.1"/>
    <property type="molecule type" value="Genomic_DNA"/>
</dbReference>
<name>A0A2A7TZ17_EDWTA</name>
<dbReference type="InterPro" id="IPR017746">
    <property type="entry name" value="Cellulose_synthase_operon_BcsQ"/>
</dbReference>
<dbReference type="GO" id="GO:0005829">
    <property type="term" value="C:cytosol"/>
    <property type="evidence" value="ECO:0007669"/>
    <property type="project" value="TreeGrafter"/>
</dbReference>
<comment type="caution">
    <text evidence="3">The sequence shown here is derived from an EMBL/GenBank/DDBJ whole genome shotgun (WGS) entry which is preliminary data.</text>
</comment>
<dbReference type="InterPro" id="IPR050625">
    <property type="entry name" value="ParA/MinD_ATPase"/>
</dbReference>
<dbReference type="GO" id="GO:0051782">
    <property type="term" value="P:negative regulation of cell division"/>
    <property type="evidence" value="ECO:0007669"/>
    <property type="project" value="TreeGrafter"/>
</dbReference>
<dbReference type="GO" id="GO:0005524">
    <property type="term" value="F:ATP binding"/>
    <property type="evidence" value="ECO:0007669"/>
    <property type="project" value="UniProtKB-KW"/>
</dbReference>